<evidence type="ECO:0000313" key="1">
    <source>
        <dbReference type="EMBL" id="NPE25990.1"/>
    </source>
</evidence>
<dbReference type="Proteomes" id="UP000820977">
    <property type="component" value="Unassembled WGS sequence"/>
</dbReference>
<keyword evidence="2" id="KW-1185">Reference proteome</keyword>
<name>A0ABX2B5N7_9BACT</name>
<evidence type="ECO:0008006" key="3">
    <source>
        <dbReference type="Google" id="ProtNLM"/>
    </source>
</evidence>
<gene>
    <name evidence="1" type="ORF">HPS54_10805</name>
</gene>
<dbReference type="InterPro" id="IPR029035">
    <property type="entry name" value="DHS-like_NAD/FAD-binding_dom"/>
</dbReference>
<organism evidence="1 2">
    <name type="scientific">Xylanibacter caecicola</name>
    <dbReference type="NCBI Taxonomy" id="2736294"/>
    <lineage>
        <taxon>Bacteria</taxon>
        <taxon>Pseudomonadati</taxon>
        <taxon>Bacteroidota</taxon>
        <taxon>Bacteroidia</taxon>
        <taxon>Bacteroidales</taxon>
        <taxon>Prevotellaceae</taxon>
        <taxon>Xylanibacter</taxon>
    </lineage>
</organism>
<proteinExistence type="predicted"/>
<dbReference type="SUPFAM" id="SSF52467">
    <property type="entry name" value="DHS-like NAD/FAD-binding domain"/>
    <property type="match status" value="1"/>
</dbReference>
<dbReference type="RefSeq" id="WP_172345459.1">
    <property type="nucleotide sequence ID" value="NZ_CATEIB010000090.1"/>
</dbReference>
<accession>A0ABX2B5N7</accession>
<sequence length="340" mass="39704">MNAIYNEIIKNMKTRPHLFILGAGATKATIPNGDKNGRKSPVMNNFLQEIGQENLLREVSLKKQSNNIEDIYSELVEDPEYAETVSKIEAAIISHYQQMEIPIEPTLYDYLILSLRKKDCIATFNWDPLLIQAYNRVNKITSNLPELLFLHGCVAVGLCESCKRFAPLQNKFCPICGREYIMPKLLFPVKNKTYYQNIFIRDQWNAFDYYLENAGIVTIWGYSAPNSDIEAKERMLKVFSTQFRKLDQIEIIDIDEHELLMNKWQPFAKQTNFHLQIFSSLLDTIISEFPRRSIDGYTKRYIEGWWGKSTLTLKECKTFEELKTLFLPLLTKESYNNFEI</sequence>
<dbReference type="EMBL" id="JABKKJ010000024">
    <property type="protein sequence ID" value="NPE25990.1"/>
    <property type="molecule type" value="Genomic_DNA"/>
</dbReference>
<comment type="caution">
    <text evidence="1">The sequence shown here is derived from an EMBL/GenBank/DDBJ whole genome shotgun (WGS) entry which is preliminary data.</text>
</comment>
<protein>
    <recommendedName>
        <fullName evidence="3">Deacetylase sirtuin-type domain-containing protein</fullName>
    </recommendedName>
</protein>
<reference evidence="1 2" key="1">
    <citation type="submission" date="2020-05" db="EMBL/GenBank/DDBJ databases">
        <title>Distinct polysaccharide utilization as determinants for interspecies competition between intestinal Prevotella spp.</title>
        <authorList>
            <person name="Galvez E.J.C."/>
            <person name="Iljazovic A."/>
            <person name="Strowig T."/>
        </authorList>
    </citation>
    <scope>NUCLEOTIDE SEQUENCE [LARGE SCALE GENOMIC DNA]</scope>
    <source>
        <strain evidence="1 2">PCHR</strain>
    </source>
</reference>
<evidence type="ECO:0000313" key="2">
    <source>
        <dbReference type="Proteomes" id="UP000820977"/>
    </source>
</evidence>